<accession>U7D7D5</accession>
<name>U7D7D5_9BACT</name>
<keyword evidence="2" id="KW-1185">Reference proteome</keyword>
<protein>
    <submittedName>
        <fullName evidence="1">Uncharacterized protein</fullName>
    </submittedName>
</protein>
<gene>
    <name evidence="1" type="ORF">CALK_1281</name>
</gene>
<proteinExistence type="predicted"/>
<reference evidence="1 2" key="1">
    <citation type="journal article" date="2013" name="Environ. Microbiol.">
        <title>Genome analysis of Chitinivibrio alkaliphilus gen. nov., sp. nov., a novel extremely haloalkaliphilic anaerobic chitinolytic bacterium from the candidate phylum Termite Group 3.</title>
        <authorList>
            <person name="Sorokin D.Y."/>
            <person name="Gumerov V.M."/>
            <person name="Rakitin A.L."/>
            <person name="Beletsky A.V."/>
            <person name="Damste J.S."/>
            <person name="Muyzer G."/>
            <person name="Mardanov A.V."/>
            <person name="Ravin N.V."/>
        </authorList>
    </citation>
    <scope>NUCLEOTIDE SEQUENCE [LARGE SCALE GENOMIC DNA]</scope>
    <source>
        <strain evidence="1 2">ACht1</strain>
    </source>
</reference>
<dbReference type="STRING" id="1313304.CALK_1281"/>
<dbReference type="Proteomes" id="UP000017148">
    <property type="component" value="Unassembled WGS sequence"/>
</dbReference>
<evidence type="ECO:0000313" key="2">
    <source>
        <dbReference type="Proteomes" id="UP000017148"/>
    </source>
</evidence>
<dbReference type="AlphaFoldDB" id="U7D7D5"/>
<comment type="caution">
    <text evidence="1">The sequence shown here is derived from an EMBL/GenBank/DDBJ whole genome shotgun (WGS) entry which is preliminary data.</text>
</comment>
<sequence>MPQIHEILKNCIDTISSVAAESVEALLMEDCQPVKSTWKTAKSTDMRADHILSVSSSNAQYQAVIFLASRILLPQSLPRTRMRYKIYLEKLQIPSSV</sequence>
<dbReference type="EMBL" id="ASJR01000009">
    <property type="protein sequence ID" value="ERP31833.1"/>
    <property type="molecule type" value="Genomic_DNA"/>
</dbReference>
<organism evidence="1 2">
    <name type="scientific">Chitinivibrio alkaliphilus ACht1</name>
    <dbReference type="NCBI Taxonomy" id="1313304"/>
    <lineage>
        <taxon>Bacteria</taxon>
        <taxon>Pseudomonadati</taxon>
        <taxon>Fibrobacterota</taxon>
        <taxon>Chitinivibrionia</taxon>
        <taxon>Chitinivibrionales</taxon>
        <taxon>Chitinivibrionaceae</taxon>
        <taxon>Chitinivibrio</taxon>
    </lineage>
</organism>
<evidence type="ECO:0000313" key="1">
    <source>
        <dbReference type="EMBL" id="ERP31833.1"/>
    </source>
</evidence>